<gene>
    <name evidence="2" type="ORF">E2C01_095732</name>
</gene>
<dbReference type="Proteomes" id="UP000324222">
    <property type="component" value="Unassembled WGS sequence"/>
</dbReference>
<comment type="caution">
    <text evidence="2">The sequence shown here is derived from an EMBL/GenBank/DDBJ whole genome shotgun (WGS) entry which is preliminary data.</text>
</comment>
<organism evidence="2 3">
    <name type="scientific">Portunus trituberculatus</name>
    <name type="common">Swimming crab</name>
    <name type="synonym">Neptunus trituberculatus</name>
    <dbReference type="NCBI Taxonomy" id="210409"/>
    <lineage>
        <taxon>Eukaryota</taxon>
        <taxon>Metazoa</taxon>
        <taxon>Ecdysozoa</taxon>
        <taxon>Arthropoda</taxon>
        <taxon>Crustacea</taxon>
        <taxon>Multicrustacea</taxon>
        <taxon>Malacostraca</taxon>
        <taxon>Eumalacostraca</taxon>
        <taxon>Eucarida</taxon>
        <taxon>Decapoda</taxon>
        <taxon>Pleocyemata</taxon>
        <taxon>Brachyura</taxon>
        <taxon>Eubrachyura</taxon>
        <taxon>Portunoidea</taxon>
        <taxon>Portunidae</taxon>
        <taxon>Portuninae</taxon>
        <taxon>Portunus</taxon>
    </lineage>
</organism>
<protein>
    <submittedName>
        <fullName evidence="2">Uncharacterized protein</fullName>
    </submittedName>
</protein>
<evidence type="ECO:0000313" key="2">
    <source>
        <dbReference type="EMBL" id="MPD00272.1"/>
    </source>
</evidence>
<name>A0A5B7JQL1_PORTR</name>
<accession>A0A5B7JQL1</accession>
<dbReference type="AlphaFoldDB" id="A0A5B7JQL1"/>
<dbReference type="EMBL" id="VSRR010122172">
    <property type="protein sequence ID" value="MPD00272.1"/>
    <property type="molecule type" value="Genomic_DNA"/>
</dbReference>
<evidence type="ECO:0000313" key="3">
    <source>
        <dbReference type="Proteomes" id="UP000324222"/>
    </source>
</evidence>
<evidence type="ECO:0000256" key="1">
    <source>
        <dbReference type="SAM" id="MobiDB-lite"/>
    </source>
</evidence>
<reference evidence="2 3" key="1">
    <citation type="submission" date="2019-05" db="EMBL/GenBank/DDBJ databases">
        <title>Another draft genome of Portunus trituberculatus and its Hox gene families provides insights of decapod evolution.</title>
        <authorList>
            <person name="Jeong J.-H."/>
            <person name="Song I."/>
            <person name="Kim S."/>
            <person name="Choi T."/>
            <person name="Kim D."/>
            <person name="Ryu S."/>
            <person name="Kim W."/>
        </authorList>
    </citation>
    <scope>NUCLEOTIDE SEQUENCE [LARGE SCALE GENOMIC DNA]</scope>
    <source>
        <tissue evidence="2">Muscle</tissue>
    </source>
</reference>
<keyword evidence="3" id="KW-1185">Reference proteome</keyword>
<sequence length="104" mass="11577">MGRRRRRGEGQRPTPGDLSNDHRCDILNVPLFFNLPCPSHPPVLAPPWLLQPSLIHPQLSPPRSLPTQPSSSYKPHLTSASFTYITLHPPHRSLTASILHALPS</sequence>
<proteinExistence type="predicted"/>
<feature type="region of interest" description="Disordered" evidence="1">
    <location>
        <begin position="1"/>
        <end position="21"/>
    </location>
</feature>